<dbReference type="Pfam" id="PF12799">
    <property type="entry name" value="LRR_4"/>
    <property type="match status" value="1"/>
</dbReference>
<keyword evidence="5" id="KW-0677">Repeat</keyword>
<evidence type="ECO:0000256" key="7">
    <source>
        <dbReference type="ARBA" id="ARBA00023136"/>
    </source>
</evidence>
<evidence type="ECO:0000256" key="6">
    <source>
        <dbReference type="ARBA" id="ARBA00022989"/>
    </source>
</evidence>
<evidence type="ECO:0000256" key="1">
    <source>
        <dbReference type="ARBA" id="ARBA00004479"/>
    </source>
</evidence>
<proteinExistence type="predicted"/>
<accession>A0A067E8U5</accession>
<dbReference type="EMBL" id="KK785055">
    <property type="protein sequence ID" value="KDO51508.1"/>
    <property type="molecule type" value="Genomic_DNA"/>
</dbReference>
<dbReference type="SMR" id="A0A067E8U5"/>
<keyword evidence="2" id="KW-0433">Leucine-rich repeat</keyword>
<evidence type="ECO:0000256" key="2">
    <source>
        <dbReference type="ARBA" id="ARBA00022614"/>
    </source>
</evidence>
<organism evidence="10 11">
    <name type="scientific">Citrus sinensis</name>
    <name type="common">Sweet orange</name>
    <name type="synonym">Citrus aurantium var. sinensis</name>
    <dbReference type="NCBI Taxonomy" id="2711"/>
    <lineage>
        <taxon>Eukaryota</taxon>
        <taxon>Viridiplantae</taxon>
        <taxon>Streptophyta</taxon>
        <taxon>Embryophyta</taxon>
        <taxon>Tracheophyta</taxon>
        <taxon>Spermatophyta</taxon>
        <taxon>Magnoliopsida</taxon>
        <taxon>eudicotyledons</taxon>
        <taxon>Gunneridae</taxon>
        <taxon>Pentapetalae</taxon>
        <taxon>rosids</taxon>
        <taxon>malvids</taxon>
        <taxon>Sapindales</taxon>
        <taxon>Rutaceae</taxon>
        <taxon>Aurantioideae</taxon>
        <taxon>Citrus</taxon>
    </lineage>
</organism>
<dbReference type="PANTHER" id="PTHR48061:SF2">
    <property type="entry name" value="RECEPTOR LIKE PROTEIN 30-LIKE"/>
    <property type="match status" value="1"/>
</dbReference>
<keyword evidence="9" id="KW-0325">Glycoprotein</keyword>
<dbReference type="Gene3D" id="3.80.10.10">
    <property type="entry name" value="Ribonuclease Inhibitor"/>
    <property type="match status" value="2"/>
</dbReference>
<keyword evidence="7" id="KW-0472">Membrane</keyword>
<evidence type="ECO:0000256" key="3">
    <source>
        <dbReference type="ARBA" id="ARBA00022692"/>
    </source>
</evidence>
<evidence type="ECO:0000256" key="9">
    <source>
        <dbReference type="ARBA" id="ARBA00023180"/>
    </source>
</evidence>
<dbReference type="Proteomes" id="UP000027120">
    <property type="component" value="Unassembled WGS sequence"/>
</dbReference>
<evidence type="ECO:0000256" key="5">
    <source>
        <dbReference type="ARBA" id="ARBA00022737"/>
    </source>
</evidence>
<protein>
    <recommendedName>
        <fullName evidence="12">Leucine-rich repeat-containing N-terminal plant-type domain-containing protein</fullName>
    </recommendedName>
</protein>
<dbReference type="InterPro" id="IPR046956">
    <property type="entry name" value="RLP23-like"/>
</dbReference>
<gene>
    <name evidence="10" type="ORF">CISIN_1g045549mg</name>
</gene>
<comment type="subcellular location">
    <subcellularLocation>
        <location evidence="1">Membrane</location>
        <topology evidence="1">Single-pass type I membrane protein</topology>
    </subcellularLocation>
</comment>
<keyword evidence="11" id="KW-1185">Reference proteome</keyword>
<name>A0A067E8U5_CITSI</name>
<keyword evidence="8" id="KW-0675">Receptor</keyword>
<dbReference type="GO" id="GO:0016020">
    <property type="term" value="C:membrane"/>
    <property type="evidence" value="ECO:0007669"/>
    <property type="project" value="UniProtKB-SubCell"/>
</dbReference>
<dbReference type="SUPFAM" id="SSF52058">
    <property type="entry name" value="L domain-like"/>
    <property type="match status" value="1"/>
</dbReference>
<evidence type="ECO:0000256" key="4">
    <source>
        <dbReference type="ARBA" id="ARBA00022729"/>
    </source>
</evidence>
<dbReference type="AlphaFoldDB" id="A0A067E8U5"/>
<evidence type="ECO:0000256" key="8">
    <source>
        <dbReference type="ARBA" id="ARBA00023170"/>
    </source>
</evidence>
<keyword evidence="4" id="KW-0732">Signal</keyword>
<feature type="non-terminal residue" evidence="10">
    <location>
        <position position="134"/>
    </location>
</feature>
<evidence type="ECO:0000313" key="10">
    <source>
        <dbReference type="EMBL" id="KDO51508.1"/>
    </source>
</evidence>
<sequence>MLEEEVTQEVCRDIKIQFGKNSFDGIKKLPWKNLEYLDFRSNLLQGLFLDPSSNMKVFLISNNRFTREIPCLICNLSTIEIPWPIPETLSKGSNLRTLNFNGNELVGSVPRSLLNCENLQVVDLGNNKIEDILH</sequence>
<dbReference type="InterPro" id="IPR001611">
    <property type="entry name" value="Leu-rich_rpt"/>
</dbReference>
<dbReference type="InterPro" id="IPR032675">
    <property type="entry name" value="LRR_dom_sf"/>
</dbReference>
<evidence type="ECO:0000313" key="11">
    <source>
        <dbReference type="Proteomes" id="UP000027120"/>
    </source>
</evidence>
<keyword evidence="3" id="KW-0812">Transmembrane</keyword>
<dbReference type="PANTHER" id="PTHR48061">
    <property type="entry name" value="LEUCINE-RICH REPEAT RECEPTOR PROTEIN KINASE EMS1-LIKE-RELATED"/>
    <property type="match status" value="1"/>
</dbReference>
<dbReference type="InterPro" id="IPR025875">
    <property type="entry name" value="Leu-rich_rpt_4"/>
</dbReference>
<keyword evidence="6" id="KW-1133">Transmembrane helix</keyword>
<dbReference type="Pfam" id="PF00560">
    <property type="entry name" value="LRR_1"/>
    <property type="match status" value="2"/>
</dbReference>
<reference evidence="10 11" key="1">
    <citation type="submission" date="2014-04" db="EMBL/GenBank/DDBJ databases">
        <authorList>
            <consortium name="International Citrus Genome Consortium"/>
            <person name="Gmitter F."/>
            <person name="Chen C."/>
            <person name="Farmerie W."/>
            <person name="Harkins T."/>
            <person name="Desany B."/>
            <person name="Mohiuddin M."/>
            <person name="Kodira C."/>
            <person name="Borodovsky M."/>
            <person name="Lomsadze A."/>
            <person name="Burns P."/>
            <person name="Jenkins J."/>
            <person name="Prochnik S."/>
            <person name="Shu S."/>
            <person name="Chapman J."/>
            <person name="Pitluck S."/>
            <person name="Schmutz J."/>
            <person name="Rokhsar D."/>
        </authorList>
    </citation>
    <scope>NUCLEOTIDE SEQUENCE</scope>
</reference>
<evidence type="ECO:0008006" key="12">
    <source>
        <dbReference type="Google" id="ProtNLM"/>
    </source>
</evidence>